<dbReference type="Pfam" id="PF00364">
    <property type="entry name" value="Biotin_lipoyl"/>
    <property type="match status" value="1"/>
</dbReference>
<dbReference type="NCBIfam" id="TIGR00531">
    <property type="entry name" value="BCCP"/>
    <property type="match status" value="1"/>
</dbReference>
<dbReference type="InterPro" id="IPR050709">
    <property type="entry name" value="Biotin_Carboxyl_Carrier/Decarb"/>
</dbReference>
<keyword evidence="13" id="KW-1185">Reference proteome</keyword>
<keyword evidence="7 9" id="KW-0275">Fatty acid biosynthesis</keyword>
<dbReference type="InterPro" id="IPR001882">
    <property type="entry name" value="Biotin_BS"/>
</dbReference>
<keyword evidence="5 9" id="KW-0276">Fatty acid metabolism</keyword>
<dbReference type="Gene3D" id="2.40.50.100">
    <property type="match status" value="1"/>
</dbReference>
<evidence type="ECO:0000256" key="7">
    <source>
        <dbReference type="ARBA" id="ARBA00023160"/>
    </source>
</evidence>
<reference evidence="12" key="1">
    <citation type="submission" date="2020-03" db="EMBL/GenBank/DDBJ databases">
        <title>Roseovarius gahaiensis sp. nov., isolated from Gahai Saline Lake, China.</title>
        <authorList>
            <person name="Sun X."/>
        </authorList>
    </citation>
    <scope>NUCLEOTIDE SEQUENCE</scope>
    <source>
        <strain evidence="12">GH877</strain>
    </source>
</reference>
<feature type="compositionally biased region" description="Low complexity" evidence="10">
    <location>
        <begin position="77"/>
        <end position="92"/>
    </location>
</feature>
<accession>A0A967EG60</accession>
<evidence type="ECO:0000256" key="10">
    <source>
        <dbReference type="SAM" id="MobiDB-lite"/>
    </source>
</evidence>
<dbReference type="GO" id="GO:0009317">
    <property type="term" value="C:acetyl-CoA carboxylase complex"/>
    <property type="evidence" value="ECO:0007669"/>
    <property type="project" value="InterPro"/>
</dbReference>
<sequence>MPNKNHETDVAFIKALAELLNDNDLTELQVKRDYGENDSLNVRVSRQKEIVTQMQAAPAPAAQMAAPAPAAAAPAPAAQMAAPAPAAAAPAPVETAEDPASHPGAVTSPMVGTVYTQAEPGAPAFVSVGDSVAEGDTLLIIEAMKTMNHIPATRAGTVKRILVEDGAAVEYGAPLMIIE</sequence>
<evidence type="ECO:0000313" key="12">
    <source>
        <dbReference type="EMBL" id="NHQ74225.1"/>
    </source>
</evidence>
<dbReference type="GO" id="GO:0003989">
    <property type="term" value="F:acetyl-CoA carboxylase activity"/>
    <property type="evidence" value="ECO:0007669"/>
    <property type="project" value="InterPro"/>
</dbReference>
<dbReference type="PRINTS" id="PR01071">
    <property type="entry name" value="ACOABIOTINCC"/>
</dbReference>
<keyword evidence="8 9" id="KW-0092">Biotin</keyword>
<dbReference type="PROSITE" id="PS50968">
    <property type="entry name" value="BIOTINYL_LIPOYL"/>
    <property type="match status" value="1"/>
</dbReference>
<dbReference type="PROSITE" id="PS00188">
    <property type="entry name" value="BIOTIN"/>
    <property type="match status" value="1"/>
</dbReference>
<dbReference type="AlphaFoldDB" id="A0A967EG60"/>
<dbReference type="RefSeq" id="WP_167195003.1">
    <property type="nucleotide sequence ID" value="NZ_JAAORB010000009.1"/>
</dbReference>
<evidence type="ECO:0000256" key="2">
    <source>
        <dbReference type="ARBA" id="ARBA00005194"/>
    </source>
</evidence>
<comment type="pathway">
    <text evidence="2 9">Lipid metabolism; fatty acid biosynthesis.</text>
</comment>
<evidence type="ECO:0000256" key="9">
    <source>
        <dbReference type="RuleBase" id="RU364072"/>
    </source>
</evidence>
<dbReference type="InterPro" id="IPR000089">
    <property type="entry name" value="Biotin_lipoyl"/>
</dbReference>
<name>A0A967EG60_9RHOB</name>
<comment type="function">
    <text evidence="1 9">This protein is a component of the acetyl coenzyme A carboxylase complex; first, biotin carboxylase catalyzes the carboxylation of the carrier protein and then the transcarboxylase transfers the carboxyl group to form malonyl-CoA.</text>
</comment>
<dbReference type="InterPro" id="IPR001249">
    <property type="entry name" value="AcCoA_biotinCC"/>
</dbReference>
<keyword evidence="4 9" id="KW-0444">Lipid biosynthesis</keyword>
<dbReference type="GO" id="GO:0006633">
    <property type="term" value="P:fatty acid biosynthetic process"/>
    <property type="evidence" value="ECO:0007669"/>
    <property type="project" value="UniProtKB-KW"/>
</dbReference>
<evidence type="ECO:0000256" key="1">
    <source>
        <dbReference type="ARBA" id="ARBA00003761"/>
    </source>
</evidence>
<evidence type="ECO:0000256" key="4">
    <source>
        <dbReference type="ARBA" id="ARBA00022516"/>
    </source>
</evidence>
<dbReference type="CDD" id="cd06850">
    <property type="entry name" value="biotinyl_domain"/>
    <property type="match status" value="1"/>
</dbReference>
<dbReference type="FunFam" id="2.40.50.100:FF:000003">
    <property type="entry name" value="Acetyl-CoA carboxylase biotin carboxyl carrier protein"/>
    <property type="match status" value="1"/>
</dbReference>
<evidence type="ECO:0000256" key="3">
    <source>
        <dbReference type="ARBA" id="ARBA00017562"/>
    </source>
</evidence>
<dbReference type="InterPro" id="IPR011053">
    <property type="entry name" value="Single_hybrid_motif"/>
</dbReference>
<dbReference type="Proteomes" id="UP000639775">
    <property type="component" value="Unassembled WGS sequence"/>
</dbReference>
<evidence type="ECO:0000259" key="11">
    <source>
        <dbReference type="PROSITE" id="PS50968"/>
    </source>
</evidence>
<dbReference type="PANTHER" id="PTHR45266">
    <property type="entry name" value="OXALOACETATE DECARBOXYLASE ALPHA CHAIN"/>
    <property type="match status" value="1"/>
</dbReference>
<feature type="region of interest" description="Disordered" evidence="10">
    <location>
        <begin position="77"/>
        <end position="100"/>
    </location>
</feature>
<proteinExistence type="predicted"/>
<gene>
    <name evidence="12" type="primary">accB</name>
    <name evidence="12" type="ORF">HAT86_07065</name>
</gene>
<evidence type="ECO:0000256" key="8">
    <source>
        <dbReference type="ARBA" id="ARBA00023267"/>
    </source>
</evidence>
<dbReference type="SUPFAM" id="SSF51230">
    <property type="entry name" value="Single hybrid motif"/>
    <property type="match status" value="1"/>
</dbReference>
<feature type="domain" description="Lipoyl-binding" evidence="11">
    <location>
        <begin position="103"/>
        <end position="179"/>
    </location>
</feature>
<comment type="caution">
    <text evidence="12">The sequence shown here is derived from an EMBL/GenBank/DDBJ whole genome shotgun (WGS) entry which is preliminary data.</text>
</comment>
<protein>
    <recommendedName>
        <fullName evidence="3 9">Biotin carboxyl carrier protein of acetyl-CoA carboxylase</fullName>
    </recommendedName>
</protein>
<evidence type="ECO:0000256" key="5">
    <source>
        <dbReference type="ARBA" id="ARBA00022832"/>
    </source>
</evidence>
<organism evidence="12 13">
    <name type="scientific">Roseovarius gahaiensis</name>
    <dbReference type="NCBI Taxonomy" id="2716691"/>
    <lineage>
        <taxon>Bacteria</taxon>
        <taxon>Pseudomonadati</taxon>
        <taxon>Pseudomonadota</taxon>
        <taxon>Alphaproteobacteria</taxon>
        <taxon>Rhodobacterales</taxon>
        <taxon>Roseobacteraceae</taxon>
        <taxon>Roseovarius</taxon>
    </lineage>
</organism>
<dbReference type="PANTHER" id="PTHR45266:SF3">
    <property type="entry name" value="OXALOACETATE DECARBOXYLASE ALPHA CHAIN"/>
    <property type="match status" value="1"/>
</dbReference>
<evidence type="ECO:0000256" key="6">
    <source>
        <dbReference type="ARBA" id="ARBA00023098"/>
    </source>
</evidence>
<dbReference type="EMBL" id="JAAORB010000009">
    <property type="protein sequence ID" value="NHQ74225.1"/>
    <property type="molecule type" value="Genomic_DNA"/>
</dbReference>
<keyword evidence="6 9" id="KW-0443">Lipid metabolism</keyword>
<evidence type="ECO:0000313" key="13">
    <source>
        <dbReference type="Proteomes" id="UP000639775"/>
    </source>
</evidence>